<dbReference type="RefSeq" id="WP_137338625.1">
    <property type="nucleotide sequence ID" value="NZ_BSQH01000024.1"/>
</dbReference>
<dbReference type="Pfam" id="PF07617">
    <property type="entry name" value="DUF1579"/>
    <property type="match status" value="1"/>
</dbReference>
<keyword evidence="2" id="KW-1185">Reference proteome</keyword>
<sequence>MSKSNFEISLESGVHQTLQTLIGNWEGMTKTWFEPNILADESAMKGTIRSILGGRFVMHEYKGSLSGNLLEGMAVYGFDIQNNTFQSSWIDSFHMGTGIMLSTGNPAKNGFSVLGSYSGPDIPEPWGWRTVVELIDHDNLVITAYNISPEGQEDKATETIYWRVE</sequence>
<dbReference type="AlphaFoldDB" id="A0A4U6DD84"/>
<name>A0A4U6DD84_9BACT</name>
<evidence type="ECO:0000313" key="1">
    <source>
        <dbReference type="EMBL" id="TKT94337.1"/>
    </source>
</evidence>
<gene>
    <name evidence="1" type="ORF">FDK13_03765</name>
</gene>
<proteinExistence type="predicted"/>
<dbReference type="EMBL" id="SZVO01000001">
    <property type="protein sequence ID" value="TKT94337.1"/>
    <property type="molecule type" value="Genomic_DNA"/>
</dbReference>
<protein>
    <submittedName>
        <fullName evidence="1">DUF1579 domain-containing protein</fullName>
    </submittedName>
</protein>
<evidence type="ECO:0000313" key="2">
    <source>
        <dbReference type="Proteomes" id="UP000304900"/>
    </source>
</evidence>
<reference evidence="1 2" key="1">
    <citation type="submission" date="2019-05" db="EMBL/GenBank/DDBJ databases">
        <title>Dyadobacter AR-3-8 sp. nov., isolated from arctic soil.</title>
        <authorList>
            <person name="Chaudhary D.K."/>
        </authorList>
    </citation>
    <scope>NUCLEOTIDE SEQUENCE [LARGE SCALE GENOMIC DNA]</scope>
    <source>
        <strain evidence="1 2">AR-3-8</strain>
    </source>
</reference>
<dbReference type="InterPro" id="IPR011473">
    <property type="entry name" value="DUF1579"/>
</dbReference>
<accession>A0A4U6DD84</accession>
<comment type="caution">
    <text evidence="1">The sequence shown here is derived from an EMBL/GenBank/DDBJ whole genome shotgun (WGS) entry which is preliminary data.</text>
</comment>
<dbReference type="OrthoDB" id="277821at2"/>
<dbReference type="Proteomes" id="UP000304900">
    <property type="component" value="Unassembled WGS sequence"/>
</dbReference>
<organism evidence="1 2">
    <name type="scientific">Dyadobacter frigoris</name>
    <dbReference type="NCBI Taxonomy" id="2576211"/>
    <lineage>
        <taxon>Bacteria</taxon>
        <taxon>Pseudomonadati</taxon>
        <taxon>Bacteroidota</taxon>
        <taxon>Cytophagia</taxon>
        <taxon>Cytophagales</taxon>
        <taxon>Spirosomataceae</taxon>
        <taxon>Dyadobacter</taxon>
    </lineage>
</organism>